<dbReference type="RefSeq" id="WP_308419826.1">
    <property type="nucleotide sequence ID" value="NZ_AP026830.1"/>
</dbReference>
<proteinExistence type="predicted"/>
<dbReference type="GeneID" id="76205712"/>
<evidence type="ECO:0000313" key="3">
    <source>
        <dbReference type="Proteomes" id="UP000657075"/>
    </source>
</evidence>
<gene>
    <name evidence="2" type="ORF">GCM10007112_16690</name>
    <name evidence="1" type="ORF">Vsou_01580</name>
</gene>
<dbReference type="AlphaFoldDB" id="A0A830EIP3"/>
<dbReference type="Proteomes" id="UP001060771">
    <property type="component" value="Chromosome"/>
</dbReference>
<organism evidence="2 3">
    <name type="scientific">Vulcanisaeta souniana JCM 11219</name>
    <dbReference type="NCBI Taxonomy" id="1293586"/>
    <lineage>
        <taxon>Archaea</taxon>
        <taxon>Thermoproteota</taxon>
        <taxon>Thermoprotei</taxon>
        <taxon>Thermoproteales</taxon>
        <taxon>Thermoproteaceae</taxon>
        <taxon>Vulcanisaeta</taxon>
    </lineage>
</organism>
<accession>A0A830EIP3</accession>
<evidence type="ECO:0000313" key="1">
    <source>
        <dbReference type="EMBL" id="BDR91065.1"/>
    </source>
</evidence>
<dbReference type="Proteomes" id="UP000657075">
    <property type="component" value="Unassembled WGS sequence"/>
</dbReference>
<reference evidence="2" key="2">
    <citation type="submission" date="2020-09" db="EMBL/GenBank/DDBJ databases">
        <authorList>
            <person name="Sun Q."/>
            <person name="Ohkuma M."/>
        </authorList>
    </citation>
    <scope>NUCLEOTIDE SEQUENCE</scope>
    <source>
        <strain evidence="2">JCM 11219</strain>
    </source>
</reference>
<dbReference type="EMBL" id="AP026830">
    <property type="protein sequence ID" value="BDR91065.1"/>
    <property type="molecule type" value="Genomic_DNA"/>
</dbReference>
<name>A0A830EIP3_9CREN</name>
<protein>
    <submittedName>
        <fullName evidence="2">Uncharacterized protein</fullName>
    </submittedName>
</protein>
<evidence type="ECO:0000313" key="2">
    <source>
        <dbReference type="EMBL" id="GGI80538.1"/>
    </source>
</evidence>
<reference evidence="2" key="1">
    <citation type="journal article" date="2014" name="Int. J. Syst. Evol. Microbiol.">
        <title>Complete genome sequence of Corynebacterium casei LMG S-19264T (=DSM 44701T), isolated from a smear-ripened cheese.</title>
        <authorList>
            <consortium name="US DOE Joint Genome Institute (JGI-PGF)"/>
            <person name="Walter F."/>
            <person name="Albersmeier A."/>
            <person name="Kalinowski J."/>
            <person name="Ruckert C."/>
        </authorList>
    </citation>
    <scope>NUCLEOTIDE SEQUENCE</scope>
    <source>
        <strain evidence="2">JCM 11219</strain>
    </source>
</reference>
<keyword evidence="4" id="KW-1185">Reference proteome</keyword>
<dbReference type="EMBL" id="BMNM01000007">
    <property type="protein sequence ID" value="GGI80538.1"/>
    <property type="molecule type" value="Genomic_DNA"/>
</dbReference>
<sequence length="60" mass="6904">MIKCPYCGSDDVEVVKTWKMRNYTVTHYKCRACGGTFNHYSDASTGKEFILRSGRRAVKH</sequence>
<evidence type="ECO:0000313" key="4">
    <source>
        <dbReference type="Proteomes" id="UP001060771"/>
    </source>
</evidence>
<reference evidence="4" key="3">
    <citation type="submission" date="2022-09" db="EMBL/GenBank/DDBJ databases">
        <title>Complete genome sequence of Vulcanisaeta souniana.</title>
        <authorList>
            <person name="Kato S."/>
            <person name="Itoh T."/>
            <person name="Ohkuma M."/>
        </authorList>
    </citation>
    <scope>NUCLEOTIDE SEQUENCE [LARGE SCALE GENOMIC DNA]</scope>
    <source>
        <strain evidence="4">JCM 11219</strain>
    </source>
</reference>
<reference evidence="1" key="4">
    <citation type="journal article" date="2023" name="Microbiol. Resour. Announc.">
        <title>Complete Genome Sequence of Vulcanisaeta souniana Strain IC-059, a Hyperthermophilic Archaeon Isolated from Hot Spring Water in Japan.</title>
        <authorList>
            <person name="Kato S."/>
            <person name="Itoh T."/>
            <person name="Wu L."/>
            <person name="Ma J."/>
            <person name="Ohkuma M."/>
        </authorList>
    </citation>
    <scope>NUCLEOTIDE SEQUENCE</scope>
    <source>
        <strain evidence="1">JCM 11219</strain>
    </source>
</reference>